<feature type="region of interest" description="Disordered" evidence="8">
    <location>
        <begin position="1"/>
        <end position="40"/>
    </location>
</feature>
<dbReference type="GO" id="GO:0015369">
    <property type="term" value="F:calcium:proton antiporter activity"/>
    <property type="evidence" value="ECO:0007669"/>
    <property type="project" value="TreeGrafter"/>
</dbReference>
<dbReference type="Proteomes" id="UP001273166">
    <property type="component" value="Unassembled WGS sequence"/>
</dbReference>
<organism evidence="11 12">
    <name type="scientific">Chaetomium strumarium</name>
    <dbReference type="NCBI Taxonomy" id="1170767"/>
    <lineage>
        <taxon>Eukaryota</taxon>
        <taxon>Fungi</taxon>
        <taxon>Dikarya</taxon>
        <taxon>Ascomycota</taxon>
        <taxon>Pezizomycotina</taxon>
        <taxon>Sordariomycetes</taxon>
        <taxon>Sordariomycetidae</taxon>
        <taxon>Sordariales</taxon>
        <taxon>Chaetomiaceae</taxon>
        <taxon>Chaetomium</taxon>
    </lineage>
</organism>
<gene>
    <name evidence="11" type="ORF">B0T15DRAFT_422782</name>
</gene>
<feature type="compositionally biased region" description="Basic and acidic residues" evidence="8">
    <location>
        <begin position="1"/>
        <end position="17"/>
    </location>
</feature>
<evidence type="ECO:0000256" key="6">
    <source>
        <dbReference type="ARBA" id="ARBA00023065"/>
    </source>
</evidence>
<accession>A0AAJ0LYP7</accession>
<dbReference type="GO" id="GO:0012505">
    <property type="term" value="C:endomembrane system"/>
    <property type="evidence" value="ECO:0007669"/>
    <property type="project" value="UniProtKB-SubCell"/>
</dbReference>
<dbReference type="RefSeq" id="XP_062718391.1">
    <property type="nucleotide sequence ID" value="XM_062865576.1"/>
</dbReference>
<feature type="domain" description="Sodium/calcium exchanger membrane region" evidence="10">
    <location>
        <begin position="309"/>
        <end position="449"/>
    </location>
</feature>
<evidence type="ECO:0000256" key="3">
    <source>
        <dbReference type="ARBA" id="ARBA00022448"/>
    </source>
</evidence>
<evidence type="ECO:0000313" key="11">
    <source>
        <dbReference type="EMBL" id="KAK3302611.1"/>
    </source>
</evidence>
<evidence type="ECO:0000256" key="8">
    <source>
        <dbReference type="SAM" id="MobiDB-lite"/>
    </source>
</evidence>
<name>A0AAJ0LYP7_9PEZI</name>
<dbReference type="GeneID" id="87884405"/>
<feature type="transmembrane region" description="Helical" evidence="9">
    <location>
        <begin position="204"/>
        <end position="222"/>
    </location>
</feature>
<feature type="transmembrane region" description="Helical" evidence="9">
    <location>
        <begin position="253"/>
        <end position="271"/>
    </location>
</feature>
<comment type="caution">
    <text evidence="11">The sequence shown here is derived from an EMBL/GenBank/DDBJ whole genome shotgun (WGS) entry which is preliminary data.</text>
</comment>
<reference evidence="11" key="2">
    <citation type="submission" date="2023-06" db="EMBL/GenBank/DDBJ databases">
        <authorList>
            <consortium name="Lawrence Berkeley National Laboratory"/>
            <person name="Mondo S.J."/>
            <person name="Hensen N."/>
            <person name="Bonometti L."/>
            <person name="Westerberg I."/>
            <person name="Brannstrom I.O."/>
            <person name="Guillou S."/>
            <person name="Cros-Aarteil S."/>
            <person name="Calhoun S."/>
            <person name="Haridas S."/>
            <person name="Kuo A."/>
            <person name="Pangilinan J."/>
            <person name="Riley R."/>
            <person name="Labutti K."/>
            <person name="Andreopoulos B."/>
            <person name="Lipzen A."/>
            <person name="Chen C."/>
            <person name="Yanf M."/>
            <person name="Daum C."/>
            <person name="Ng V."/>
            <person name="Clum A."/>
            <person name="Steindorff A."/>
            <person name="Ohm R."/>
            <person name="Martin F."/>
            <person name="Silar P."/>
            <person name="Natvig D."/>
            <person name="Lalanne C."/>
            <person name="Gautier V."/>
            <person name="Ament-Velasquez S.L."/>
            <person name="Kruys A."/>
            <person name="Hutchinson M.I."/>
            <person name="Powell A.J."/>
            <person name="Barry K."/>
            <person name="Miller A.N."/>
            <person name="Grigoriev I.V."/>
            <person name="Debuchy R."/>
            <person name="Gladieux P."/>
            <person name="Thoren M.H."/>
            <person name="Johannesson H."/>
        </authorList>
    </citation>
    <scope>NUCLEOTIDE SEQUENCE</scope>
    <source>
        <strain evidence="11">CBS 333.67</strain>
    </source>
</reference>
<dbReference type="AlphaFoldDB" id="A0AAJ0LYP7"/>
<evidence type="ECO:0000256" key="2">
    <source>
        <dbReference type="ARBA" id="ARBA00008170"/>
    </source>
</evidence>
<dbReference type="EMBL" id="JAUDZG010000007">
    <property type="protein sequence ID" value="KAK3302611.1"/>
    <property type="molecule type" value="Genomic_DNA"/>
</dbReference>
<feature type="transmembrane region" description="Helical" evidence="9">
    <location>
        <begin position="157"/>
        <end position="183"/>
    </location>
</feature>
<comment type="subcellular location">
    <subcellularLocation>
        <location evidence="1">Endomembrane system</location>
        <topology evidence="1">Multi-pass membrane protein</topology>
    </subcellularLocation>
</comment>
<feature type="domain" description="Sodium/calcium exchanger membrane region" evidence="10">
    <location>
        <begin position="83"/>
        <end position="272"/>
    </location>
</feature>
<dbReference type="PANTHER" id="PTHR31503">
    <property type="entry name" value="VACUOLAR CALCIUM ION TRANSPORTER"/>
    <property type="match status" value="1"/>
</dbReference>
<proteinExistence type="inferred from homology"/>
<feature type="transmembrane region" description="Helical" evidence="9">
    <location>
        <begin position="432"/>
        <end position="453"/>
    </location>
</feature>
<reference evidence="11" key="1">
    <citation type="journal article" date="2023" name="Mol. Phylogenet. Evol.">
        <title>Genome-scale phylogeny and comparative genomics of the fungal order Sordariales.</title>
        <authorList>
            <person name="Hensen N."/>
            <person name="Bonometti L."/>
            <person name="Westerberg I."/>
            <person name="Brannstrom I.O."/>
            <person name="Guillou S."/>
            <person name="Cros-Aarteil S."/>
            <person name="Calhoun S."/>
            <person name="Haridas S."/>
            <person name="Kuo A."/>
            <person name="Mondo S."/>
            <person name="Pangilinan J."/>
            <person name="Riley R."/>
            <person name="LaButti K."/>
            <person name="Andreopoulos B."/>
            <person name="Lipzen A."/>
            <person name="Chen C."/>
            <person name="Yan M."/>
            <person name="Daum C."/>
            <person name="Ng V."/>
            <person name="Clum A."/>
            <person name="Steindorff A."/>
            <person name="Ohm R.A."/>
            <person name="Martin F."/>
            <person name="Silar P."/>
            <person name="Natvig D.O."/>
            <person name="Lalanne C."/>
            <person name="Gautier V."/>
            <person name="Ament-Velasquez S.L."/>
            <person name="Kruys A."/>
            <person name="Hutchinson M.I."/>
            <person name="Powell A.J."/>
            <person name="Barry K."/>
            <person name="Miller A.N."/>
            <person name="Grigoriev I.V."/>
            <person name="Debuchy R."/>
            <person name="Gladieux P."/>
            <person name="Hiltunen Thoren M."/>
            <person name="Johannesson H."/>
        </authorList>
    </citation>
    <scope>NUCLEOTIDE SEQUENCE</scope>
    <source>
        <strain evidence="11">CBS 333.67</strain>
    </source>
</reference>
<dbReference type="GO" id="GO:0006874">
    <property type="term" value="P:intracellular calcium ion homeostasis"/>
    <property type="evidence" value="ECO:0007669"/>
    <property type="project" value="TreeGrafter"/>
</dbReference>
<dbReference type="Pfam" id="PF01699">
    <property type="entry name" value="Na_Ca_ex"/>
    <property type="match status" value="2"/>
</dbReference>
<sequence length="491" mass="53500">MSSGHEAHQHPGDRDEATPLLPHHSPGSGMTAHEGESGRSGFHPRQFVSVLWRSSSKLSMLVNVLWPFVPIAIVLHFLGNAPLWTFATSYIGMVPAANLLGFAGQEFARKMPNKVAGILIETTFGSLVEIILFVVLIANHVVGEGDNNDSSSEEGNLIPVIQAAILGSILTNLLLCLGLCFFFGGIRHANQKFHAVVSEVGNGLLLVAAFGLLIPSAFYSALKNEAASESAVVVVWHEKSFTQGKLQADVLQISRAASIALMFAFVLYVWFCASSQHSIFDEVIEMDEHRDADREEDLQKPKFTMTETVVALVLSLVCVTLLLVFLVDEIEHVVRSGVPDQFLGLILLPLVEKAAEHLTAIDEARDGMINVALYHCLGPSIQTALFNAPLVVMVAWTMGKPLDLNFEIFMIGLLVLSILVVGNFLRDGESNWLEGALLVVVYTIMAIACWYYPDPDVATSNGLEGSGLVKVTMTKEMLEQLQQVLRLEPSA</sequence>
<dbReference type="InterPro" id="IPR044880">
    <property type="entry name" value="NCX_ion-bd_dom_sf"/>
</dbReference>
<dbReference type="GO" id="GO:0000329">
    <property type="term" value="C:fungal-type vacuole membrane"/>
    <property type="evidence" value="ECO:0007669"/>
    <property type="project" value="TreeGrafter"/>
</dbReference>
<keyword evidence="7 9" id="KW-0472">Membrane</keyword>
<feature type="transmembrane region" description="Helical" evidence="9">
    <location>
        <begin position="115"/>
        <end position="137"/>
    </location>
</feature>
<keyword evidence="6" id="KW-0406">Ion transport</keyword>
<comment type="similarity">
    <text evidence="2">Belongs to the Ca(2+):cation antiporter (CaCA) (TC 2.A.19) family.</text>
</comment>
<evidence type="ECO:0000256" key="5">
    <source>
        <dbReference type="ARBA" id="ARBA00022989"/>
    </source>
</evidence>
<protein>
    <recommendedName>
        <fullName evidence="10">Sodium/calcium exchanger membrane region domain-containing protein</fullName>
    </recommendedName>
</protein>
<feature type="transmembrane region" description="Helical" evidence="9">
    <location>
        <begin position="58"/>
        <end position="78"/>
    </location>
</feature>
<evidence type="ECO:0000256" key="9">
    <source>
        <dbReference type="SAM" id="Phobius"/>
    </source>
</evidence>
<feature type="transmembrane region" description="Helical" evidence="9">
    <location>
        <begin position="84"/>
        <end position="103"/>
    </location>
</feature>
<keyword evidence="12" id="KW-1185">Reference proteome</keyword>
<keyword evidence="3" id="KW-0813">Transport</keyword>
<keyword evidence="4 9" id="KW-0812">Transmembrane</keyword>
<evidence type="ECO:0000256" key="4">
    <source>
        <dbReference type="ARBA" id="ARBA00022692"/>
    </source>
</evidence>
<feature type="transmembrane region" description="Helical" evidence="9">
    <location>
        <begin position="309"/>
        <end position="327"/>
    </location>
</feature>
<dbReference type="PANTHER" id="PTHR31503:SF14">
    <property type="entry name" value="VACUOLAR CALCIUM ION TRANSPORTER"/>
    <property type="match status" value="1"/>
</dbReference>
<evidence type="ECO:0000256" key="1">
    <source>
        <dbReference type="ARBA" id="ARBA00004127"/>
    </source>
</evidence>
<evidence type="ECO:0000313" key="12">
    <source>
        <dbReference type="Proteomes" id="UP001273166"/>
    </source>
</evidence>
<evidence type="ECO:0000256" key="7">
    <source>
        <dbReference type="ARBA" id="ARBA00023136"/>
    </source>
</evidence>
<keyword evidence="5 9" id="KW-1133">Transmembrane helix</keyword>
<evidence type="ECO:0000259" key="10">
    <source>
        <dbReference type="Pfam" id="PF01699"/>
    </source>
</evidence>
<feature type="transmembrane region" description="Helical" evidence="9">
    <location>
        <begin position="408"/>
        <end position="425"/>
    </location>
</feature>
<dbReference type="InterPro" id="IPR004837">
    <property type="entry name" value="NaCa_Exmemb"/>
</dbReference>
<dbReference type="InterPro" id="IPR004713">
    <property type="entry name" value="CaH_exchang"/>
</dbReference>
<dbReference type="Gene3D" id="1.20.1420.30">
    <property type="entry name" value="NCX, central ion-binding region"/>
    <property type="match status" value="1"/>
</dbReference>